<dbReference type="AlphaFoldDB" id="A0AAN9A6Q8"/>
<feature type="domain" description="GHMP kinase N-terminal" evidence="6">
    <location>
        <begin position="133"/>
        <end position="221"/>
    </location>
</feature>
<gene>
    <name evidence="9" type="primary">GALK2</name>
    <name evidence="9" type="ORF">SK128_016777</name>
</gene>
<dbReference type="Gene3D" id="1.20.1440.340">
    <property type="match status" value="1"/>
</dbReference>
<evidence type="ECO:0000259" key="8">
    <source>
        <dbReference type="Pfam" id="PF10509"/>
    </source>
</evidence>
<dbReference type="InterPro" id="IPR006203">
    <property type="entry name" value="GHMP_knse_ATP-bd_CS"/>
</dbReference>
<dbReference type="InterPro" id="IPR013750">
    <property type="entry name" value="GHMP_kinase_C_dom"/>
</dbReference>
<protein>
    <submittedName>
        <fullName evidence="9">N-acetylgalactosamine kinase</fullName>
        <ecNumber evidence="9">2.7.1.157</ecNumber>
    </submittedName>
</protein>
<dbReference type="EC" id="2.7.1.157" evidence="9"/>
<dbReference type="InterPro" id="IPR020568">
    <property type="entry name" value="Ribosomal_Su5_D2-typ_SF"/>
</dbReference>
<evidence type="ECO:0000256" key="1">
    <source>
        <dbReference type="ARBA" id="ARBA00006566"/>
    </source>
</evidence>
<dbReference type="Pfam" id="PF10509">
    <property type="entry name" value="GalKase_gal_bdg"/>
    <property type="match status" value="1"/>
</dbReference>
<proteinExistence type="inferred from homology"/>
<dbReference type="GO" id="GO:0005829">
    <property type="term" value="C:cytosol"/>
    <property type="evidence" value="ECO:0007669"/>
    <property type="project" value="TreeGrafter"/>
</dbReference>
<feature type="domain" description="Galactokinase N-terminal" evidence="8">
    <location>
        <begin position="48"/>
        <end position="96"/>
    </location>
</feature>
<keyword evidence="5" id="KW-0067">ATP-binding</keyword>
<dbReference type="PROSITE" id="PS00106">
    <property type="entry name" value="GALACTOKINASE"/>
    <property type="match status" value="1"/>
</dbReference>
<dbReference type="EMBL" id="JAXCGZ010009540">
    <property type="protein sequence ID" value="KAK7076823.1"/>
    <property type="molecule type" value="Genomic_DNA"/>
</dbReference>
<dbReference type="InterPro" id="IPR019539">
    <property type="entry name" value="GalKase_N"/>
</dbReference>
<dbReference type="GO" id="GO:0005524">
    <property type="term" value="F:ATP binding"/>
    <property type="evidence" value="ECO:0007669"/>
    <property type="project" value="UniProtKB-KW"/>
</dbReference>
<comment type="similarity">
    <text evidence="1">Belongs to the GHMP kinase family. GalK subfamily.</text>
</comment>
<evidence type="ECO:0000259" key="7">
    <source>
        <dbReference type="Pfam" id="PF08544"/>
    </source>
</evidence>
<dbReference type="InterPro" id="IPR036554">
    <property type="entry name" value="GHMP_kinase_C_sf"/>
</dbReference>
<comment type="caution">
    <text evidence="9">The sequence shown here is derived from an EMBL/GenBank/DDBJ whole genome shotgun (WGS) entry which is preliminary data.</text>
</comment>
<dbReference type="SUPFAM" id="SSF54211">
    <property type="entry name" value="Ribosomal protein S5 domain 2-like"/>
    <property type="match status" value="1"/>
</dbReference>
<dbReference type="Pfam" id="PF00288">
    <property type="entry name" value="GHMP_kinases_N"/>
    <property type="match status" value="1"/>
</dbReference>
<dbReference type="InterPro" id="IPR006204">
    <property type="entry name" value="GHMP_kinase_N_dom"/>
</dbReference>
<sequence length="482" mass="52997">MMPEICNSLPWPTDVSGLLKTKMCDNLPPIQARPAEGFQSSRLNSLVEKFASEYSSNPQFCARAPGRVNLIGEHVDYCGYAVFPMAIDLDILIAVETNITGKLNLVNVEDKYPSFSCDINNVEIDKSCPNWFNYVLCGVQGIKEEGGIQGLLTGLNIAVSGNIPPSSGLSSSSALVCASALAVAHVHNLSISKDDFAEICARCERHVGTQGGGMDQAISFLATSGSARLIEFNPLKSTPVTLPHGAAFVVANSLAPMNKAATSHYNCRVMECRIACQIMAKKVGLAWKEYQRLGELQKVLGKSLPEMMTFVSRTFESRPYTKAEICELLSTTEEELDKCTLSENTRHIQEFKLHDRAQHVFSEAHRVWEFKRICDSKSESALQDLGKLMQESHNSTKLLYECSHPKLDTLVDLSKSLSLGARLTGAGWGGCMVAMVKEEDAEEYKQHLIKEFYSKEPSVNGKEINSVLFSSLPSPGACIYRF</sequence>
<evidence type="ECO:0000259" key="6">
    <source>
        <dbReference type="Pfam" id="PF00288"/>
    </source>
</evidence>
<evidence type="ECO:0000256" key="4">
    <source>
        <dbReference type="ARBA" id="ARBA00022777"/>
    </source>
</evidence>
<dbReference type="InterPro" id="IPR006206">
    <property type="entry name" value="Mevalonate/galactokinase"/>
</dbReference>
<dbReference type="InterPro" id="IPR014721">
    <property type="entry name" value="Ribsml_uS5_D2-typ_fold_subgr"/>
</dbReference>
<dbReference type="InterPro" id="IPR000705">
    <property type="entry name" value="Galactokinase"/>
</dbReference>
<dbReference type="Proteomes" id="UP001381693">
    <property type="component" value="Unassembled WGS sequence"/>
</dbReference>
<dbReference type="GO" id="GO:0033858">
    <property type="term" value="F:N-acetylgalactosamine kinase activity"/>
    <property type="evidence" value="ECO:0007669"/>
    <property type="project" value="UniProtKB-EC"/>
</dbReference>
<name>A0AAN9A6Q8_HALRR</name>
<keyword evidence="2 9" id="KW-0808">Transferase</keyword>
<dbReference type="PROSITE" id="PS00627">
    <property type="entry name" value="GHMP_KINASES_ATP"/>
    <property type="match status" value="1"/>
</dbReference>
<evidence type="ECO:0000313" key="9">
    <source>
        <dbReference type="EMBL" id="KAK7076823.1"/>
    </source>
</evidence>
<reference evidence="9 10" key="1">
    <citation type="submission" date="2023-11" db="EMBL/GenBank/DDBJ databases">
        <title>Halocaridina rubra genome assembly.</title>
        <authorList>
            <person name="Smith C."/>
        </authorList>
    </citation>
    <scope>NUCLEOTIDE SEQUENCE [LARGE SCALE GENOMIC DNA]</scope>
    <source>
        <strain evidence="9">EP-1</strain>
        <tissue evidence="9">Whole</tissue>
    </source>
</reference>
<evidence type="ECO:0000256" key="3">
    <source>
        <dbReference type="ARBA" id="ARBA00022741"/>
    </source>
</evidence>
<dbReference type="PIRSF" id="PIRSF000530">
    <property type="entry name" value="Galactokinase"/>
    <property type="match status" value="1"/>
</dbReference>
<keyword evidence="3" id="KW-0547">Nucleotide-binding</keyword>
<dbReference type="GO" id="GO:0004335">
    <property type="term" value="F:galactokinase activity"/>
    <property type="evidence" value="ECO:0007669"/>
    <property type="project" value="InterPro"/>
</dbReference>
<dbReference type="Gene3D" id="3.30.230.10">
    <property type="match status" value="1"/>
</dbReference>
<dbReference type="InterPro" id="IPR019741">
    <property type="entry name" value="Galactokinase_CS"/>
</dbReference>
<evidence type="ECO:0000256" key="2">
    <source>
        <dbReference type="ARBA" id="ARBA00022679"/>
    </source>
</evidence>
<dbReference type="GO" id="GO:0006012">
    <property type="term" value="P:galactose metabolic process"/>
    <property type="evidence" value="ECO:0007669"/>
    <property type="project" value="InterPro"/>
</dbReference>
<dbReference type="NCBIfam" id="TIGR00131">
    <property type="entry name" value="gal_kin"/>
    <property type="match status" value="1"/>
</dbReference>
<dbReference type="PRINTS" id="PR00473">
    <property type="entry name" value="GALCTOKINASE"/>
</dbReference>
<evidence type="ECO:0000313" key="10">
    <source>
        <dbReference type="Proteomes" id="UP001381693"/>
    </source>
</evidence>
<dbReference type="Pfam" id="PF08544">
    <property type="entry name" value="GHMP_kinases_C"/>
    <property type="match status" value="1"/>
</dbReference>
<dbReference type="PANTHER" id="PTHR10457">
    <property type="entry name" value="MEVALONATE KINASE/GALACTOKINASE"/>
    <property type="match status" value="1"/>
</dbReference>
<feature type="domain" description="GHMP kinase C-terminal" evidence="7">
    <location>
        <begin position="381"/>
        <end position="453"/>
    </location>
</feature>
<keyword evidence="4 9" id="KW-0418">Kinase</keyword>
<organism evidence="9 10">
    <name type="scientific">Halocaridina rubra</name>
    <name type="common">Hawaiian red shrimp</name>
    <dbReference type="NCBI Taxonomy" id="373956"/>
    <lineage>
        <taxon>Eukaryota</taxon>
        <taxon>Metazoa</taxon>
        <taxon>Ecdysozoa</taxon>
        <taxon>Arthropoda</taxon>
        <taxon>Crustacea</taxon>
        <taxon>Multicrustacea</taxon>
        <taxon>Malacostraca</taxon>
        <taxon>Eumalacostraca</taxon>
        <taxon>Eucarida</taxon>
        <taxon>Decapoda</taxon>
        <taxon>Pleocyemata</taxon>
        <taxon>Caridea</taxon>
        <taxon>Atyoidea</taxon>
        <taxon>Atyidae</taxon>
        <taxon>Halocaridina</taxon>
    </lineage>
</organism>
<dbReference type="Gene3D" id="3.30.70.3170">
    <property type="match status" value="1"/>
</dbReference>
<dbReference type="SUPFAM" id="SSF55060">
    <property type="entry name" value="GHMP Kinase, C-terminal domain"/>
    <property type="match status" value="1"/>
</dbReference>
<accession>A0AAN9A6Q8</accession>
<keyword evidence="10" id="KW-1185">Reference proteome</keyword>
<evidence type="ECO:0000256" key="5">
    <source>
        <dbReference type="ARBA" id="ARBA00022840"/>
    </source>
</evidence>
<dbReference type="PANTHER" id="PTHR10457:SF7">
    <property type="entry name" value="GALACTOKINASE-RELATED"/>
    <property type="match status" value="1"/>
</dbReference>
<dbReference type="PRINTS" id="PR00959">
    <property type="entry name" value="MEVGALKINASE"/>
</dbReference>